<dbReference type="PROSITE" id="PS51007">
    <property type="entry name" value="CYTC"/>
    <property type="match status" value="1"/>
</dbReference>
<keyword evidence="2 4" id="KW-0479">Metal-binding</keyword>
<keyword evidence="7" id="KW-1185">Reference proteome</keyword>
<dbReference type="Proteomes" id="UP000532746">
    <property type="component" value="Unassembled WGS sequence"/>
</dbReference>
<sequence>MSRRASRLTRNGWAALVSGGAVVLLSLGGCFTERQNEGAKLYAAHCSNCHGDQGQGLQRLIPPVAAADYVAQHRAELPCIIRKGMKGPLTVNGVAYNQVMPGHEDLTDSQITNLLNFLQTNWGNQNQPYTIREASELLGRCNGSDGQ</sequence>
<dbReference type="Gene3D" id="1.10.760.10">
    <property type="entry name" value="Cytochrome c-like domain"/>
    <property type="match status" value="1"/>
</dbReference>
<dbReference type="EMBL" id="JACHGG010000003">
    <property type="protein sequence ID" value="MBB6059892.1"/>
    <property type="molecule type" value="Genomic_DNA"/>
</dbReference>
<dbReference type="SUPFAM" id="SSF46626">
    <property type="entry name" value="Cytochrome c"/>
    <property type="match status" value="1"/>
</dbReference>
<dbReference type="RefSeq" id="WP_183403681.1">
    <property type="nucleotide sequence ID" value="NZ_JACHGG010000003.1"/>
</dbReference>
<evidence type="ECO:0000259" key="5">
    <source>
        <dbReference type="PROSITE" id="PS51007"/>
    </source>
</evidence>
<evidence type="ECO:0000313" key="6">
    <source>
        <dbReference type="EMBL" id="MBB6059892.1"/>
    </source>
</evidence>
<dbReference type="InterPro" id="IPR009056">
    <property type="entry name" value="Cyt_c-like_dom"/>
</dbReference>
<name>A0A7W9T1I8_9BACT</name>
<proteinExistence type="predicted"/>
<evidence type="ECO:0000256" key="4">
    <source>
        <dbReference type="PROSITE-ProRule" id="PRU00433"/>
    </source>
</evidence>
<gene>
    <name evidence="6" type="ORF">HNQ93_002752</name>
</gene>
<comment type="caution">
    <text evidence="6">The sequence shown here is derived from an EMBL/GenBank/DDBJ whole genome shotgun (WGS) entry which is preliminary data.</text>
</comment>
<keyword evidence="1 4" id="KW-0349">Heme</keyword>
<dbReference type="GO" id="GO:0020037">
    <property type="term" value="F:heme binding"/>
    <property type="evidence" value="ECO:0007669"/>
    <property type="project" value="InterPro"/>
</dbReference>
<dbReference type="PANTHER" id="PTHR35008:SF8">
    <property type="entry name" value="ALCOHOL DEHYDROGENASE CYTOCHROME C SUBUNIT"/>
    <property type="match status" value="1"/>
</dbReference>
<evidence type="ECO:0000313" key="7">
    <source>
        <dbReference type="Proteomes" id="UP000532746"/>
    </source>
</evidence>
<evidence type="ECO:0000256" key="2">
    <source>
        <dbReference type="ARBA" id="ARBA00022723"/>
    </source>
</evidence>
<dbReference type="InterPro" id="IPR051459">
    <property type="entry name" value="Cytochrome_c-type_DH"/>
</dbReference>
<keyword evidence="3 4" id="KW-0408">Iron</keyword>
<protein>
    <submittedName>
        <fullName evidence="6">Mono/diheme cytochrome c family protein</fullName>
    </submittedName>
</protein>
<dbReference type="Pfam" id="PF00034">
    <property type="entry name" value="Cytochrom_C"/>
    <property type="match status" value="1"/>
</dbReference>
<reference evidence="6 7" key="1">
    <citation type="submission" date="2020-08" db="EMBL/GenBank/DDBJ databases">
        <title>Genomic Encyclopedia of Type Strains, Phase IV (KMG-IV): sequencing the most valuable type-strain genomes for metagenomic binning, comparative biology and taxonomic classification.</title>
        <authorList>
            <person name="Goeker M."/>
        </authorList>
    </citation>
    <scope>NUCLEOTIDE SEQUENCE [LARGE SCALE GENOMIC DNA]</scope>
    <source>
        <strain evidence="6 7">DSM 26718</strain>
    </source>
</reference>
<organism evidence="6 7">
    <name type="scientific">Hymenobacter luteus</name>
    <dbReference type="NCBI Taxonomy" id="1411122"/>
    <lineage>
        <taxon>Bacteria</taxon>
        <taxon>Pseudomonadati</taxon>
        <taxon>Bacteroidota</taxon>
        <taxon>Cytophagia</taxon>
        <taxon>Cytophagales</taxon>
        <taxon>Hymenobacteraceae</taxon>
        <taxon>Hymenobacter</taxon>
    </lineage>
</organism>
<dbReference type="InterPro" id="IPR036909">
    <property type="entry name" value="Cyt_c-like_dom_sf"/>
</dbReference>
<dbReference type="AlphaFoldDB" id="A0A7W9T1I8"/>
<dbReference type="GO" id="GO:0046872">
    <property type="term" value="F:metal ion binding"/>
    <property type="evidence" value="ECO:0007669"/>
    <property type="project" value="UniProtKB-KW"/>
</dbReference>
<evidence type="ECO:0000256" key="3">
    <source>
        <dbReference type="ARBA" id="ARBA00023004"/>
    </source>
</evidence>
<accession>A0A7W9T1I8</accession>
<feature type="domain" description="Cytochrome c" evidence="5">
    <location>
        <begin position="33"/>
        <end position="122"/>
    </location>
</feature>
<dbReference type="PROSITE" id="PS51257">
    <property type="entry name" value="PROKAR_LIPOPROTEIN"/>
    <property type="match status" value="1"/>
</dbReference>
<evidence type="ECO:0000256" key="1">
    <source>
        <dbReference type="ARBA" id="ARBA00022617"/>
    </source>
</evidence>
<dbReference type="PANTHER" id="PTHR35008">
    <property type="entry name" value="BLL4482 PROTEIN-RELATED"/>
    <property type="match status" value="1"/>
</dbReference>
<dbReference type="GO" id="GO:0009055">
    <property type="term" value="F:electron transfer activity"/>
    <property type="evidence" value="ECO:0007669"/>
    <property type="project" value="InterPro"/>
</dbReference>